<dbReference type="AlphaFoldDB" id="A0A183AP78"/>
<evidence type="ECO:0000313" key="3">
    <source>
        <dbReference type="WBParaSite" id="ECPE_0000878901-mRNA-1"/>
    </source>
</evidence>
<name>A0A183AP78_9TREM</name>
<organism evidence="3">
    <name type="scientific">Echinostoma caproni</name>
    <dbReference type="NCBI Taxonomy" id="27848"/>
    <lineage>
        <taxon>Eukaryota</taxon>
        <taxon>Metazoa</taxon>
        <taxon>Spiralia</taxon>
        <taxon>Lophotrochozoa</taxon>
        <taxon>Platyhelminthes</taxon>
        <taxon>Trematoda</taxon>
        <taxon>Digenea</taxon>
        <taxon>Plagiorchiida</taxon>
        <taxon>Echinostomata</taxon>
        <taxon>Echinostomatoidea</taxon>
        <taxon>Echinostomatidae</taxon>
        <taxon>Echinostoma</taxon>
    </lineage>
</organism>
<dbReference type="Proteomes" id="UP000272942">
    <property type="component" value="Unassembled WGS sequence"/>
</dbReference>
<reference evidence="1 2" key="2">
    <citation type="submission" date="2018-11" db="EMBL/GenBank/DDBJ databases">
        <authorList>
            <consortium name="Pathogen Informatics"/>
        </authorList>
    </citation>
    <scope>NUCLEOTIDE SEQUENCE [LARGE SCALE GENOMIC DNA]</scope>
    <source>
        <strain evidence="1 2">Egypt</strain>
    </source>
</reference>
<protein>
    <submittedName>
        <fullName evidence="3">RICTOR_N domain-containing protein</fullName>
    </submittedName>
</protein>
<sequence>MHNLGRSGRKLLQMGERSVDGLLPDSVLRLQATIVVAGRRDDPMDLFYHIVKSSGGGGRGEVSGPGPSVLLARRILSAIRPRESQLLRNAYLSGVASVLLASRSILPIVSARSLMWSFFLSTYAGKLSDATAGDVYTSSDEFRQLGEILFFSQTTDNQRFLYSSLLDISRQASGYQFQGVQSI</sequence>
<keyword evidence="2" id="KW-1185">Reference proteome</keyword>
<dbReference type="EMBL" id="UZAN01046434">
    <property type="protein sequence ID" value="VDP84151.1"/>
    <property type="molecule type" value="Genomic_DNA"/>
</dbReference>
<gene>
    <name evidence="1" type="ORF">ECPE_LOCUS8763</name>
</gene>
<dbReference type="WBParaSite" id="ECPE_0000878901-mRNA-1">
    <property type="protein sequence ID" value="ECPE_0000878901-mRNA-1"/>
    <property type="gene ID" value="ECPE_0000878901"/>
</dbReference>
<accession>A0A183AP78</accession>
<evidence type="ECO:0000313" key="1">
    <source>
        <dbReference type="EMBL" id="VDP84151.1"/>
    </source>
</evidence>
<reference evidence="3" key="1">
    <citation type="submission" date="2016-06" db="UniProtKB">
        <authorList>
            <consortium name="WormBaseParasite"/>
        </authorList>
    </citation>
    <scope>IDENTIFICATION</scope>
</reference>
<proteinExistence type="predicted"/>
<evidence type="ECO:0000313" key="2">
    <source>
        <dbReference type="Proteomes" id="UP000272942"/>
    </source>
</evidence>